<gene>
    <name evidence="3" type="ORF">CRV06_08075</name>
</gene>
<name>A0A4Q0Y3G4_9BACT</name>
<dbReference type="OrthoDB" id="5340000at2"/>
<keyword evidence="1" id="KW-0408">Iron</keyword>
<keyword evidence="4" id="KW-1185">Reference proteome</keyword>
<dbReference type="PANTHER" id="PTHR42954:SF2">
    <property type="entry name" value="FE(2+) TRANSPORT PROTEIN A"/>
    <property type="match status" value="1"/>
</dbReference>
<protein>
    <submittedName>
        <fullName evidence="3">Ferrous iron transport protein A</fullName>
    </submittedName>
</protein>
<organism evidence="3 4">
    <name type="scientific">Halarcobacter anaerophilus</name>
    <dbReference type="NCBI Taxonomy" id="877500"/>
    <lineage>
        <taxon>Bacteria</taxon>
        <taxon>Pseudomonadati</taxon>
        <taxon>Campylobacterota</taxon>
        <taxon>Epsilonproteobacteria</taxon>
        <taxon>Campylobacterales</taxon>
        <taxon>Arcobacteraceae</taxon>
        <taxon>Halarcobacter</taxon>
    </lineage>
</organism>
<reference evidence="3 4" key="1">
    <citation type="submission" date="2017-10" db="EMBL/GenBank/DDBJ databases">
        <title>Genomics of the genus Arcobacter.</title>
        <authorList>
            <person name="Perez-Cataluna A."/>
            <person name="Figueras M.J."/>
        </authorList>
    </citation>
    <scope>NUCLEOTIDE SEQUENCE [LARGE SCALE GENOMIC DNA]</scope>
    <source>
        <strain evidence="3 4">DSM 24636</strain>
    </source>
</reference>
<dbReference type="InterPro" id="IPR007167">
    <property type="entry name" value="Fe-transptr_FeoA-like"/>
</dbReference>
<accession>A0A4Q0Y3G4</accession>
<dbReference type="STRING" id="877500.GCA_000935065_01933"/>
<dbReference type="Proteomes" id="UP000290191">
    <property type="component" value="Unassembled WGS sequence"/>
</dbReference>
<dbReference type="Pfam" id="PF04023">
    <property type="entry name" value="FeoA"/>
    <property type="match status" value="1"/>
</dbReference>
<feature type="domain" description="Ferrous iron transporter FeoA-like" evidence="2">
    <location>
        <begin position="1"/>
        <end position="73"/>
    </location>
</feature>
<sequence>MRLSELRKGECGKIVSIKSDPLLKSRFNSFGVIKGSIVTVIEQTLSKNTIEIKIQNSKIAIRISEAETIEVERV</sequence>
<dbReference type="InterPro" id="IPR038157">
    <property type="entry name" value="FeoA_core_dom"/>
</dbReference>
<dbReference type="AlphaFoldDB" id="A0A4Q0Y3G4"/>
<dbReference type="Gene3D" id="2.30.30.90">
    <property type="match status" value="1"/>
</dbReference>
<proteinExistence type="predicted"/>
<evidence type="ECO:0000256" key="1">
    <source>
        <dbReference type="ARBA" id="ARBA00023004"/>
    </source>
</evidence>
<dbReference type="EMBL" id="PDKO01000006">
    <property type="protein sequence ID" value="RXJ62781.1"/>
    <property type="molecule type" value="Genomic_DNA"/>
</dbReference>
<dbReference type="SMART" id="SM00899">
    <property type="entry name" value="FeoA"/>
    <property type="match status" value="1"/>
</dbReference>
<dbReference type="InterPro" id="IPR052713">
    <property type="entry name" value="FeoA"/>
</dbReference>
<dbReference type="PANTHER" id="PTHR42954">
    <property type="entry name" value="FE(2+) TRANSPORT PROTEIN A"/>
    <property type="match status" value="1"/>
</dbReference>
<comment type="caution">
    <text evidence="3">The sequence shown here is derived from an EMBL/GenBank/DDBJ whole genome shotgun (WGS) entry which is preliminary data.</text>
</comment>
<evidence type="ECO:0000313" key="3">
    <source>
        <dbReference type="EMBL" id="RXJ62781.1"/>
    </source>
</evidence>
<dbReference type="InterPro" id="IPR008988">
    <property type="entry name" value="Transcriptional_repressor_C"/>
</dbReference>
<evidence type="ECO:0000313" key="4">
    <source>
        <dbReference type="Proteomes" id="UP000290191"/>
    </source>
</evidence>
<dbReference type="RefSeq" id="WP_044417561.1">
    <property type="nucleotide sequence ID" value="NZ_CP041070.1"/>
</dbReference>
<evidence type="ECO:0000259" key="2">
    <source>
        <dbReference type="SMART" id="SM00899"/>
    </source>
</evidence>
<dbReference type="GO" id="GO:0046914">
    <property type="term" value="F:transition metal ion binding"/>
    <property type="evidence" value="ECO:0007669"/>
    <property type="project" value="InterPro"/>
</dbReference>
<dbReference type="SUPFAM" id="SSF50037">
    <property type="entry name" value="C-terminal domain of transcriptional repressors"/>
    <property type="match status" value="1"/>
</dbReference>